<dbReference type="GO" id="GO:0046983">
    <property type="term" value="F:protein dimerization activity"/>
    <property type="evidence" value="ECO:0007669"/>
    <property type="project" value="InterPro"/>
</dbReference>
<dbReference type="Proteomes" id="UP000193355">
    <property type="component" value="Unassembled WGS sequence"/>
</dbReference>
<keyword evidence="2 7" id="KW-0418">Kinase</keyword>
<dbReference type="Gene3D" id="3.30.565.10">
    <property type="entry name" value="Histidine kinase-like ATPase, C-terminal domain"/>
    <property type="match status" value="1"/>
</dbReference>
<evidence type="ECO:0000256" key="2">
    <source>
        <dbReference type="ARBA" id="ARBA00022777"/>
    </source>
</evidence>
<evidence type="ECO:0000256" key="3">
    <source>
        <dbReference type="ARBA" id="ARBA00023012"/>
    </source>
</evidence>
<evidence type="ECO:0000259" key="4">
    <source>
        <dbReference type="Pfam" id="PF02518"/>
    </source>
</evidence>
<evidence type="ECO:0000259" key="5">
    <source>
        <dbReference type="Pfam" id="PF05384"/>
    </source>
</evidence>
<evidence type="ECO:0000313" key="7">
    <source>
        <dbReference type="EMBL" id="SMG19583.1"/>
    </source>
</evidence>
<evidence type="ECO:0000259" key="6">
    <source>
        <dbReference type="Pfam" id="PF07730"/>
    </source>
</evidence>
<protein>
    <submittedName>
        <fullName evidence="7">Two-component system, NarL family, sensor histidine kinase DegS</fullName>
    </submittedName>
</protein>
<keyword evidence="8" id="KW-1185">Reference proteome</keyword>
<dbReference type="EMBL" id="FXBB01000006">
    <property type="protein sequence ID" value="SMG19583.1"/>
    <property type="molecule type" value="Genomic_DNA"/>
</dbReference>
<dbReference type="Gene3D" id="1.20.5.1930">
    <property type="match status" value="1"/>
</dbReference>
<keyword evidence="1" id="KW-0808">Transferase</keyword>
<gene>
    <name evidence="7" type="ORF">SAMN06275492_10628</name>
</gene>
<dbReference type="InterPro" id="IPR008595">
    <property type="entry name" value="DegS"/>
</dbReference>
<reference evidence="8" key="1">
    <citation type="submission" date="2017-04" db="EMBL/GenBank/DDBJ databases">
        <authorList>
            <person name="Varghese N."/>
            <person name="Submissions S."/>
        </authorList>
    </citation>
    <scope>NUCLEOTIDE SEQUENCE [LARGE SCALE GENOMIC DNA]</scope>
    <source>
        <strain evidence="8">USBA 82</strain>
    </source>
</reference>
<feature type="domain" description="Sensor DegS" evidence="5">
    <location>
        <begin position="10"/>
        <end position="145"/>
    </location>
</feature>
<sequence length="374" mass="42034">MPELSFNRIDNIFNDVSSVLSGGLDELSKIRMEEYERYIELKDRYGSIQVEVEEVLEANESCSRQCQKARELLVSSARSGDEAVEKEAYFQVEHLMKMRGSLEEREKNLRSMRDYLAREIKRKEETLKKTEELGSRFRMAIEIIDTGRKVETPEKDGVLAAAVAMAEREGLHLGRELHDGPAQKFGGAVLSVDLAEQYLISGMTEKALSELRCLRNIVEDADSEVRAFLMRLNPPGIEKGVDVALERLVAQMEKRYGIDVGMAVDGTGWQMPVYLKSNIFKIIYQAMVNAVKNGRASRIDLRVSMGKDSFRAVVKDDGRGFDVHKAKLEAESRGCYGINSMEERTSLVGGSLTIESQPGRGTTVKLVIPLKREV</sequence>
<dbReference type="Pfam" id="PF02518">
    <property type="entry name" value="HATPase_c"/>
    <property type="match status" value="1"/>
</dbReference>
<feature type="domain" description="Histidine kinase/HSP90-like ATPase" evidence="4">
    <location>
        <begin position="279"/>
        <end position="371"/>
    </location>
</feature>
<evidence type="ECO:0000313" key="8">
    <source>
        <dbReference type="Proteomes" id="UP000193355"/>
    </source>
</evidence>
<dbReference type="GO" id="GO:0000155">
    <property type="term" value="F:phosphorelay sensor kinase activity"/>
    <property type="evidence" value="ECO:0007669"/>
    <property type="project" value="InterPro"/>
</dbReference>
<dbReference type="InterPro" id="IPR011712">
    <property type="entry name" value="Sig_transdc_His_kin_sub3_dim/P"/>
</dbReference>
<dbReference type="PANTHER" id="PTHR24421:SF55">
    <property type="entry name" value="SENSOR HISTIDINE KINASE YDFH"/>
    <property type="match status" value="1"/>
</dbReference>
<dbReference type="RefSeq" id="WP_085544027.1">
    <property type="nucleotide sequence ID" value="NZ_FXBB01000006.1"/>
</dbReference>
<dbReference type="InterPro" id="IPR003594">
    <property type="entry name" value="HATPase_dom"/>
</dbReference>
<proteinExistence type="predicted"/>
<dbReference type="InterPro" id="IPR050482">
    <property type="entry name" value="Sensor_HK_TwoCompSys"/>
</dbReference>
<dbReference type="AlphaFoldDB" id="A0A1X7IXI0"/>
<name>A0A1X7IXI0_9BACT</name>
<accession>A0A1X7IXI0</accession>
<keyword evidence="3" id="KW-0902">Two-component regulatory system</keyword>
<dbReference type="OrthoDB" id="9781904at2"/>
<organism evidence="7 8">
    <name type="scientific">Dethiosulfovibrio salsuginis</name>
    <dbReference type="NCBI Taxonomy" id="561720"/>
    <lineage>
        <taxon>Bacteria</taxon>
        <taxon>Thermotogati</taxon>
        <taxon>Synergistota</taxon>
        <taxon>Synergistia</taxon>
        <taxon>Synergistales</taxon>
        <taxon>Dethiosulfovibrionaceae</taxon>
        <taxon>Dethiosulfovibrio</taxon>
    </lineage>
</organism>
<evidence type="ECO:0000256" key="1">
    <source>
        <dbReference type="ARBA" id="ARBA00022679"/>
    </source>
</evidence>
<dbReference type="SUPFAM" id="SSF55874">
    <property type="entry name" value="ATPase domain of HSP90 chaperone/DNA topoisomerase II/histidine kinase"/>
    <property type="match status" value="1"/>
</dbReference>
<dbReference type="Pfam" id="PF07730">
    <property type="entry name" value="HisKA_3"/>
    <property type="match status" value="1"/>
</dbReference>
<dbReference type="PANTHER" id="PTHR24421">
    <property type="entry name" value="NITRATE/NITRITE SENSOR PROTEIN NARX-RELATED"/>
    <property type="match status" value="1"/>
</dbReference>
<dbReference type="InterPro" id="IPR036890">
    <property type="entry name" value="HATPase_C_sf"/>
</dbReference>
<feature type="domain" description="Signal transduction histidine kinase subgroup 3 dimerisation and phosphoacceptor" evidence="6">
    <location>
        <begin position="172"/>
        <end position="235"/>
    </location>
</feature>
<dbReference type="CDD" id="cd16917">
    <property type="entry name" value="HATPase_UhpB-NarQ-NarX-like"/>
    <property type="match status" value="1"/>
</dbReference>
<dbReference type="STRING" id="561720.SAMN06275492_10628"/>
<dbReference type="GO" id="GO:0016020">
    <property type="term" value="C:membrane"/>
    <property type="evidence" value="ECO:0007669"/>
    <property type="project" value="InterPro"/>
</dbReference>
<dbReference type="Pfam" id="PF05384">
    <property type="entry name" value="DegS"/>
    <property type="match status" value="1"/>
</dbReference>